<comment type="caution">
    <text evidence="1">The sequence shown here is derived from an EMBL/GenBank/DDBJ whole genome shotgun (WGS) entry which is preliminary data.</text>
</comment>
<name>A0ABN0C672_9ACTN</name>
<keyword evidence="2" id="KW-1185">Reference proteome</keyword>
<gene>
    <name evidence="1" type="ORF">HMPREF9607_01240</name>
</gene>
<sequence length="42" mass="4557">MTFACCLHSCASEVWVVLGDEGLPDPVDIFQLSALSFQSIQV</sequence>
<dbReference type="Proteomes" id="UP000003179">
    <property type="component" value="Unassembled WGS sequence"/>
</dbReference>
<accession>A0ABN0C672</accession>
<evidence type="ECO:0000313" key="1">
    <source>
        <dbReference type="EMBL" id="EFS92709.1"/>
    </source>
</evidence>
<dbReference type="EMBL" id="ADZU01000019">
    <property type="protein sequence ID" value="EFS92709.1"/>
    <property type="molecule type" value="Genomic_DNA"/>
</dbReference>
<protein>
    <submittedName>
        <fullName evidence="1">Uncharacterized protein</fullName>
    </submittedName>
</protein>
<proteinExistence type="predicted"/>
<evidence type="ECO:0000313" key="2">
    <source>
        <dbReference type="Proteomes" id="UP000003179"/>
    </source>
</evidence>
<reference evidence="1" key="1">
    <citation type="submission" date="2010-08" db="EMBL/GenBank/DDBJ databases">
        <authorList>
            <person name="Weinstock G."/>
            <person name="Sodergren E."/>
            <person name="Clifton S."/>
            <person name="Fulton L."/>
            <person name="Fulton B."/>
            <person name="Courtney L."/>
            <person name="Fronick C."/>
            <person name="Harrison M."/>
            <person name="Strong C."/>
            <person name="Farmer C."/>
            <person name="Delahaunty K."/>
            <person name="Markovic C."/>
            <person name="Hall O."/>
            <person name="Minx P."/>
            <person name="Tomlinson C."/>
            <person name="Mitreva M."/>
            <person name="Hou S."/>
            <person name="Chen J."/>
            <person name="Wollam A."/>
            <person name="Pepin K.H."/>
            <person name="Johnson M."/>
            <person name="Bhonagiri V."/>
            <person name="Zhang X."/>
            <person name="Suruliraj S."/>
            <person name="Warren W."/>
            <person name="Chinwalla A."/>
            <person name="Mardis E.R."/>
            <person name="Wilson R.K."/>
        </authorList>
    </citation>
    <scope>NUCLEOTIDE SEQUENCE [LARGE SCALE GENOMIC DNA]</scope>
    <source>
        <strain evidence="1">HL044PA1</strain>
    </source>
</reference>
<organism evidence="1 2">
    <name type="scientific">Cutibacterium modestum HL044PA1</name>
    <dbReference type="NCBI Taxonomy" id="765109"/>
    <lineage>
        <taxon>Bacteria</taxon>
        <taxon>Bacillati</taxon>
        <taxon>Actinomycetota</taxon>
        <taxon>Actinomycetes</taxon>
        <taxon>Propionibacteriales</taxon>
        <taxon>Propionibacteriaceae</taxon>
        <taxon>Cutibacterium</taxon>
        <taxon>Cutibacterium modestum</taxon>
    </lineage>
</organism>